<dbReference type="SUPFAM" id="SSF52768">
    <property type="entry name" value="Arginase/deacetylase"/>
    <property type="match status" value="1"/>
</dbReference>
<name>A0ABT4IF11_9EURY</name>
<keyword evidence="5" id="KW-1185">Reference proteome</keyword>
<dbReference type="CDD" id="cd11593">
    <property type="entry name" value="Agmatinase-like_2"/>
    <property type="match status" value="1"/>
</dbReference>
<dbReference type="RefSeq" id="WP_268924533.1">
    <property type="nucleotide sequence ID" value="NZ_JAPTGB010000006.1"/>
</dbReference>
<dbReference type="Proteomes" id="UP001141422">
    <property type="component" value="Unassembled WGS sequence"/>
</dbReference>
<sequence>MQSFSNTLFADAETAYKDSRYVIFGVPFDGTTSFKAGARDAPQAIRAASYNLETYLPYYDLEMPEILFHDAGDLYCDCLPDLVTDQVADAVEDLVKDGKIPVMIGGEHSVTIGAVRTLAPVWYVVCDAHLDMQEEFRGSPYNHDCVTARVSETVKNIILIGPRSGTREEFAAAREKYHLYTADTVLERGISSILEEIGDLIGDETIYLSIDADAVDCCMTPGLGTPEPFGLTPADIRTVIRKVTQKNVVGFDYVEVLPNDSGQTAVVAAHLIREFIAGHYTAHHE</sequence>
<comment type="caution">
    <text evidence="4">The sequence shown here is derived from an EMBL/GenBank/DDBJ whole genome shotgun (WGS) entry which is preliminary data.</text>
</comment>
<protein>
    <submittedName>
        <fullName evidence="4">Agmatinase</fullName>
        <ecNumber evidence="4">3.5.3.11</ecNumber>
    </submittedName>
</protein>
<dbReference type="InterPro" id="IPR005925">
    <property type="entry name" value="Agmatinase-rel"/>
</dbReference>
<comment type="similarity">
    <text evidence="1">Belongs to the arginase family. Agmatinase subfamily.</text>
</comment>
<reference evidence="4" key="1">
    <citation type="submission" date="2022-12" db="EMBL/GenBank/DDBJ databases">
        <title>Isolation and characterisation of novel Methanocorpusculum spp. from native Australian herbivores indicates the genus is ancestrally host-associated.</title>
        <authorList>
            <person name="Volmer J.G."/>
            <person name="Soo R.M."/>
            <person name="Evans P.N."/>
            <person name="Hoedt E.C."/>
            <person name="Astorga Alsina A.L."/>
            <person name="Woodcroft B.J."/>
            <person name="Tyson G.W."/>
            <person name="Hugenholtz P."/>
            <person name="Morrison M."/>
        </authorList>
    </citation>
    <scope>NUCLEOTIDE SEQUENCE</scope>
    <source>
        <strain evidence="4">MG</strain>
    </source>
</reference>
<evidence type="ECO:0000313" key="5">
    <source>
        <dbReference type="Proteomes" id="UP001141422"/>
    </source>
</evidence>
<evidence type="ECO:0000256" key="1">
    <source>
        <dbReference type="ARBA" id="ARBA00009227"/>
    </source>
</evidence>
<dbReference type="InterPro" id="IPR006035">
    <property type="entry name" value="Ureohydrolase"/>
</dbReference>
<organism evidence="4 5">
    <name type="scientific">Methanocorpusculum petauri</name>
    <dbReference type="NCBI Taxonomy" id="3002863"/>
    <lineage>
        <taxon>Archaea</taxon>
        <taxon>Methanobacteriati</taxon>
        <taxon>Methanobacteriota</taxon>
        <taxon>Stenosarchaea group</taxon>
        <taxon>Methanomicrobia</taxon>
        <taxon>Methanomicrobiales</taxon>
        <taxon>Methanocorpusculaceae</taxon>
        <taxon>Methanocorpusculum</taxon>
    </lineage>
</organism>
<dbReference type="PIRSF" id="PIRSF036979">
    <property type="entry name" value="Arginase"/>
    <property type="match status" value="1"/>
</dbReference>
<dbReference type="EC" id="3.5.3.11" evidence="4"/>
<dbReference type="PANTHER" id="PTHR11358:SF26">
    <property type="entry name" value="GUANIDINO ACID HYDROLASE, MITOCHONDRIAL"/>
    <property type="match status" value="1"/>
</dbReference>
<proteinExistence type="inferred from homology"/>
<evidence type="ECO:0000313" key="4">
    <source>
        <dbReference type="EMBL" id="MCZ0860315.1"/>
    </source>
</evidence>
<keyword evidence="3 4" id="KW-0378">Hydrolase</keyword>
<dbReference type="EMBL" id="JAPTGB010000006">
    <property type="protein sequence ID" value="MCZ0860315.1"/>
    <property type="molecule type" value="Genomic_DNA"/>
</dbReference>
<evidence type="ECO:0000256" key="3">
    <source>
        <dbReference type="ARBA" id="ARBA00022801"/>
    </source>
</evidence>
<evidence type="ECO:0000256" key="2">
    <source>
        <dbReference type="ARBA" id="ARBA00022723"/>
    </source>
</evidence>
<accession>A0ABT4IF11</accession>
<dbReference type="Gene3D" id="3.40.800.10">
    <property type="entry name" value="Ureohydrolase domain"/>
    <property type="match status" value="1"/>
</dbReference>
<dbReference type="Pfam" id="PF00491">
    <property type="entry name" value="Arginase"/>
    <property type="match status" value="1"/>
</dbReference>
<gene>
    <name evidence="4" type="primary">speB</name>
    <name evidence="4" type="ORF">O0S10_03600</name>
</gene>
<dbReference type="GO" id="GO:0008783">
    <property type="term" value="F:agmatinase activity"/>
    <property type="evidence" value="ECO:0007669"/>
    <property type="project" value="UniProtKB-EC"/>
</dbReference>
<dbReference type="NCBIfam" id="TIGR01230">
    <property type="entry name" value="agmatinase"/>
    <property type="match status" value="1"/>
</dbReference>
<dbReference type="InterPro" id="IPR023696">
    <property type="entry name" value="Ureohydrolase_dom_sf"/>
</dbReference>
<dbReference type="PANTHER" id="PTHR11358">
    <property type="entry name" value="ARGINASE/AGMATINASE"/>
    <property type="match status" value="1"/>
</dbReference>
<keyword evidence="2" id="KW-0479">Metal-binding</keyword>
<dbReference type="PROSITE" id="PS51409">
    <property type="entry name" value="ARGINASE_2"/>
    <property type="match status" value="1"/>
</dbReference>